<organism evidence="2 3">
    <name type="scientific">Candidatus Scatomorpha merdipullorum</name>
    <dbReference type="NCBI Taxonomy" id="2840927"/>
    <lineage>
        <taxon>Bacteria</taxon>
        <taxon>Bacillati</taxon>
        <taxon>Bacillota</taxon>
        <taxon>Clostridia</taxon>
        <taxon>Eubacteriales</taxon>
        <taxon>Candidatus Scatomorpha</taxon>
    </lineage>
</organism>
<comment type="similarity">
    <text evidence="1">Belongs to the ArsC family.</text>
</comment>
<dbReference type="SUPFAM" id="SSF52833">
    <property type="entry name" value="Thioredoxin-like"/>
    <property type="match status" value="1"/>
</dbReference>
<reference evidence="2" key="1">
    <citation type="submission" date="2020-10" db="EMBL/GenBank/DDBJ databases">
        <authorList>
            <person name="Gilroy R."/>
        </authorList>
    </citation>
    <scope>NUCLEOTIDE SEQUENCE</scope>
    <source>
        <strain evidence="2">ChiHjej10B9-9673</strain>
    </source>
</reference>
<evidence type="ECO:0000313" key="2">
    <source>
        <dbReference type="EMBL" id="HIS66228.1"/>
    </source>
</evidence>
<proteinExistence type="inferred from homology"/>
<dbReference type="InterPro" id="IPR036249">
    <property type="entry name" value="Thioredoxin-like_sf"/>
</dbReference>
<accession>A0A9D1FC78</accession>
<dbReference type="Gene3D" id="3.40.30.10">
    <property type="entry name" value="Glutaredoxin"/>
    <property type="match status" value="1"/>
</dbReference>
<dbReference type="PROSITE" id="PS51353">
    <property type="entry name" value="ARSC"/>
    <property type="match status" value="1"/>
</dbReference>
<comment type="caution">
    <text evidence="2">The sequence shown here is derived from an EMBL/GenBank/DDBJ whole genome shotgun (WGS) entry which is preliminary data.</text>
</comment>
<dbReference type="Pfam" id="PF03960">
    <property type="entry name" value="ArsC"/>
    <property type="match status" value="1"/>
</dbReference>
<name>A0A9D1FC78_9FIRM</name>
<dbReference type="InterPro" id="IPR006660">
    <property type="entry name" value="Arsenate_reductase-like"/>
</dbReference>
<dbReference type="PANTHER" id="PTHR30041">
    <property type="entry name" value="ARSENATE REDUCTASE"/>
    <property type="match status" value="1"/>
</dbReference>
<dbReference type="EMBL" id="DVJK01000044">
    <property type="protein sequence ID" value="HIS66228.1"/>
    <property type="molecule type" value="Genomic_DNA"/>
</dbReference>
<dbReference type="PANTHER" id="PTHR30041:SF8">
    <property type="entry name" value="PROTEIN YFFB"/>
    <property type="match status" value="1"/>
</dbReference>
<gene>
    <name evidence="2" type="ORF">IAC18_01570</name>
</gene>
<reference evidence="2" key="2">
    <citation type="journal article" date="2021" name="PeerJ">
        <title>Extensive microbial diversity within the chicken gut microbiome revealed by metagenomics and culture.</title>
        <authorList>
            <person name="Gilroy R."/>
            <person name="Ravi A."/>
            <person name="Getino M."/>
            <person name="Pursley I."/>
            <person name="Horton D.L."/>
            <person name="Alikhan N.F."/>
            <person name="Baker D."/>
            <person name="Gharbi K."/>
            <person name="Hall N."/>
            <person name="Watson M."/>
            <person name="Adriaenssens E.M."/>
            <person name="Foster-Nyarko E."/>
            <person name="Jarju S."/>
            <person name="Secka A."/>
            <person name="Antonio M."/>
            <person name="Oren A."/>
            <person name="Chaudhuri R.R."/>
            <person name="La Ragione R."/>
            <person name="Hildebrand F."/>
            <person name="Pallen M.J."/>
        </authorList>
    </citation>
    <scope>NUCLEOTIDE SEQUENCE</scope>
    <source>
        <strain evidence="2">ChiHjej10B9-9673</strain>
    </source>
</reference>
<dbReference type="Proteomes" id="UP000824001">
    <property type="component" value="Unassembled WGS sequence"/>
</dbReference>
<evidence type="ECO:0000256" key="1">
    <source>
        <dbReference type="PROSITE-ProRule" id="PRU01282"/>
    </source>
</evidence>
<dbReference type="CDD" id="cd03036">
    <property type="entry name" value="ArsC_like"/>
    <property type="match status" value="1"/>
</dbReference>
<dbReference type="AlphaFoldDB" id="A0A9D1FC78"/>
<dbReference type="InterPro" id="IPR006504">
    <property type="entry name" value="Tscrpt_reg_Spx/MgsR"/>
</dbReference>
<evidence type="ECO:0000313" key="3">
    <source>
        <dbReference type="Proteomes" id="UP000824001"/>
    </source>
</evidence>
<sequence>MLFVCYPKCSTCGKARAWLDAHNIEYTERDIKAENPTREELKAWHEASGLPLRRFFNTSGQLYRGMGLSSKLADMGEDEQLDLLATDGMLVKRPILVAEGKVLVGFREKDWEAALL</sequence>
<dbReference type="NCBIfam" id="TIGR01617">
    <property type="entry name" value="arsC_related"/>
    <property type="match status" value="1"/>
</dbReference>
<protein>
    <submittedName>
        <fullName evidence="2">Arsenate reductase family protein</fullName>
    </submittedName>
</protein>
<dbReference type="PROSITE" id="PS51354">
    <property type="entry name" value="GLUTAREDOXIN_2"/>
    <property type="match status" value="1"/>
</dbReference>